<feature type="region of interest" description="Disordered" evidence="1">
    <location>
        <begin position="117"/>
        <end position="141"/>
    </location>
</feature>
<evidence type="ECO:0000256" key="1">
    <source>
        <dbReference type="SAM" id="MobiDB-lite"/>
    </source>
</evidence>
<dbReference type="STRING" id="1188252.A1QC_13070"/>
<feature type="compositionally biased region" description="Basic and acidic residues" evidence="1">
    <location>
        <begin position="119"/>
        <end position="141"/>
    </location>
</feature>
<dbReference type="OrthoDB" id="7346546at2"/>
<keyword evidence="2" id="KW-0732">Signal</keyword>
<feature type="signal peptide" evidence="2">
    <location>
        <begin position="1"/>
        <end position="24"/>
    </location>
</feature>
<accession>A0A1E5DYV6</accession>
<dbReference type="InterPro" id="IPR021253">
    <property type="entry name" value="ZrgA-like"/>
</dbReference>
<protein>
    <submittedName>
        <fullName evidence="3">Zinc-binding protein</fullName>
    </submittedName>
</protein>
<evidence type="ECO:0000313" key="3">
    <source>
        <dbReference type="EMBL" id="OEF23001.1"/>
    </source>
</evidence>
<comment type="caution">
    <text evidence="3">The sequence shown here is derived from an EMBL/GenBank/DDBJ whole genome shotgun (WGS) entry which is preliminary data.</text>
</comment>
<organism evidence="3 4">
    <name type="scientific">Vibrio rumoiensis 1S-45</name>
    <dbReference type="NCBI Taxonomy" id="1188252"/>
    <lineage>
        <taxon>Bacteria</taxon>
        <taxon>Pseudomonadati</taxon>
        <taxon>Pseudomonadota</taxon>
        <taxon>Gammaproteobacteria</taxon>
        <taxon>Vibrionales</taxon>
        <taxon>Vibrionaceae</taxon>
        <taxon>Vibrio</taxon>
    </lineage>
</organism>
<dbReference type="EMBL" id="AJYK02000102">
    <property type="protein sequence ID" value="OEF23001.1"/>
    <property type="molecule type" value="Genomic_DNA"/>
</dbReference>
<dbReference type="RefSeq" id="WP_017026358.1">
    <property type="nucleotide sequence ID" value="NZ_AJYK02000102.1"/>
</dbReference>
<sequence>MFITRSYSPLLFLGLSSICSSAVAEDAHQHEHRQHEAHVHGVVTFNIVQEDKELLMEITSPGNDVLGYEHTPQTDAEKQVYQQASALLNKPEQVFTLTDNAQCKVEHASVKSNIENETDEHHDHEAEEDHHDHDHDHDHDQHGTFTVEYHFECDNIQQLSSISTQWFTHFPSTQTIEVNLLTDTKQKHIELKNPQNTIEW</sequence>
<keyword evidence="4" id="KW-1185">Reference proteome</keyword>
<dbReference type="eggNOG" id="COG0803">
    <property type="taxonomic scope" value="Bacteria"/>
</dbReference>
<evidence type="ECO:0000313" key="4">
    <source>
        <dbReference type="Proteomes" id="UP000094070"/>
    </source>
</evidence>
<evidence type="ECO:0000256" key="2">
    <source>
        <dbReference type="SAM" id="SignalP"/>
    </source>
</evidence>
<feature type="chain" id="PRO_5009174473" evidence="2">
    <location>
        <begin position="25"/>
        <end position="200"/>
    </location>
</feature>
<reference evidence="3 4" key="1">
    <citation type="journal article" date="2012" name="Science">
        <title>Ecological populations of bacteria act as socially cohesive units of antibiotic production and resistance.</title>
        <authorList>
            <person name="Cordero O.X."/>
            <person name="Wildschutte H."/>
            <person name="Kirkup B."/>
            <person name="Proehl S."/>
            <person name="Ngo L."/>
            <person name="Hussain F."/>
            <person name="Le Roux F."/>
            <person name="Mincer T."/>
            <person name="Polz M.F."/>
        </authorList>
    </citation>
    <scope>NUCLEOTIDE SEQUENCE [LARGE SCALE GENOMIC DNA]</scope>
    <source>
        <strain evidence="3 4">1S-45</strain>
    </source>
</reference>
<dbReference type="Pfam" id="PF10986">
    <property type="entry name" value="ZrgA"/>
    <property type="match status" value="1"/>
</dbReference>
<dbReference type="AlphaFoldDB" id="A0A1E5DYV6"/>
<dbReference type="Proteomes" id="UP000094070">
    <property type="component" value="Unassembled WGS sequence"/>
</dbReference>
<proteinExistence type="predicted"/>
<name>A0A1E5DYV6_9VIBR</name>
<gene>
    <name evidence="3" type="ORF">A1QC_13070</name>
</gene>